<sequence length="849" mass="95499">MSSNLCGRLHRIFRTTTTQTTTSLLKKATTISKPKKSKPIATVAATAASKPKPKPATATPPKPALPTTSKDENPEALVKKFKKQTDKAHFRRRHRNYEAAVRSLAAAGEFSGIEDILEHQKKYDNVTDERFVVRLISLYGQAGMLDHARKLFDEMPQLNCKRTVMSFNALLSACVNSKKYDKIGELLHEIPEKLSITLDAVSYNTVIKGFCDADSPDSALAVIDQMEKDGLKPNLISFNTLLDAFYKKSRLSDADKVWEMMQSNGTVPDVRSYNPKLRALVADKRVSEAVKLIEEMETKGVKPDAFSINALIKGFCRDENLEEAKRWYGELAKNDCGRNKLTNKVTLSLLLPFVCDKGDIDFAFKLCKEAIAQRSLVDAANMQRVVDLLVLGLKGEEAKELVKLGKEINGETNRQETMKRSEDGGSERIHGTVEKMKYKEQMSSSLCRRVHCLFTTRTTNSPIKTFSAISEPSTSKPNSTTTTTTTISKPKTPKPTSPISSRDKKIRTLVKKFKKDSQNASFRQHNHRSYETTVRRLAAARKFSCVEDILEHQKKFDDFADERFAVRLISLYGKAGMLDHARKLFDEMPQLNCERTVMSFNALLAAHVNCKKFEKIGELLREMREKLSIKLDIVSYNTIIKGFCGAGSVDSAFEVIHKMEKDGLEPNIISFNTLLNAFYSIGRSFDADKLWEMMESKDIVPNVRSYNPKLRALVADKRVLEAARLVEEMESKGVKPDTYSINALIKGFCREGNLEQAKSWYGKMVGDDCGPNKATFVSLIPLACDKGDIDFALELCKEAIARRCLVDMAKFQRVVDQLVLGLKTDEAKELVELGKENNFYRTLKLPIDE</sequence>
<dbReference type="PANTHER" id="PTHR47936">
    <property type="entry name" value="PPR_LONG DOMAIN-CONTAINING PROTEIN"/>
    <property type="match status" value="1"/>
</dbReference>
<feature type="repeat" description="PPR" evidence="3">
    <location>
        <begin position="304"/>
        <end position="338"/>
    </location>
</feature>
<feature type="region of interest" description="Disordered" evidence="4">
    <location>
        <begin position="28"/>
        <end position="75"/>
    </location>
</feature>
<dbReference type="AlphaFoldDB" id="A0AA88QYL6"/>
<keyword evidence="6" id="KW-1185">Reference proteome</keyword>
<feature type="repeat" description="PPR" evidence="3">
    <location>
        <begin position="561"/>
        <end position="595"/>
    </location>
</feature>
<accession>A0AA88QYL6</accession>
<feature type="repeat" description="PPR" evidence="3">
    <location>
        <begin position="199"/>
        <end position="233"/>
    </location>
</feature>
<feature type="repeat" description="PPR" evidence="3">
    <location>
        <begin position="632"/>
        <end position="666"/>
    </location>
</feature>
<dbReference type="Gene3D" id="1.25.40.10">
    <property type="entry name" value="Tetratricopeptide repeat domain"/>
    <property type="match status" value="5"/>
</dbReference>
<evidence type="ECO:0000313" key="6">
    <source>
        <dbReference type="Proteomes" id="UP001187471"/>
    </source>
</evidence>
<evidence type="ECO:0000313" key="5">
    <source>
        <dbReference type="EMBL" id="KAK2978963.1"/>
    </source>
</evidence>
<dbReference type="InterPro" id="IPR011990">
    <property type="entry name" value="TPR-like_helical_dom_sf"/>
</dbReference>
<dbReference type="PROSITE" id="PS51375">
    <property type="entry name" value="PPR"/>
    <property type="match status" value="10"/>
</dbReference>
<evidence type="ECO:0000256" key="4">
    <source>
        <dbReference type="SAM" id="MobiDB-lite"/>
    </source>
</evidence>
<proteinExistence type="inferred from homology"/>
<feature type="repeat" description="PPR" evidence="3">
    <location>
        <begin position="737"/>
        <end position="771"/>
    </location>
</feature>
<feature type="compositionally biased region" description="Low complexity" evidence="4">
    <location>
        <begin position="472"/>
        <end position="490"/>
    </location>
</feature>
<evidence type="ECO:0008006" key="7">
    <source>
        <dbReference type="Google" id="ProtNLM"/>
    </source>
</evidence>
<dbReference type="Proteomes" id="UP001187471">
    <property type="component" value="Unassembled WGS sequence"/>
</dbReference>
<dbReference type="PANTHER" id="PTHR47936:SF5">
    <property type="entry name" value="PENTACOTRIPEPTIDE-REPEAT REGION OF PRORP DOMAIN-CONTAINING PROTEIN"/>
    <property type="match status" value="1"/>
</dbReference>
<organism evidence="5 6">
    <name type="scientific">Escallonia rubra</name>
    <dbReference type="NCBI Taxonomy" id="112253"/>
    <lineage>
        <taxon>Eukaryota</taxon>
        <taxon>Viridiplantae</taxon>
        <taxon>Streptophyta</taxon>
        <taxon>Embryophyta</taxon>
        <taxon>Tracheophyta</taxon>
        <taxon>Spermatophyta</taxon>
        <taxon>Magnoliopsida</taxon>
        <taxon>eudicotyledons</taxon>
        <taxon>Gunneridae</taxon>
        <taxon>Pentapetalae</taxon>
        <taxon>asterids</taxon>
        <taxon>campanulids</taxon>
        <taxon>Escalloniales</taxon>
        <taxon>Escalloniaceae</taxon>
        <taxon>Escallonia</taxon>
    </lineage>
</organism>
<dbReference type="InterPro" id="IPR002885">
    <property type="entry name" value="PPR_rpt"/>
</dbReference>
<dbReference type="Pfam" id="PF13041">
    <property type="entry name" value="PPR_2"/>
    <property type="match status" value="4"/>
</dbReference>
<feature type="repeat" description="PPR" evidence="3">
    <location>
        <begin position="269"/>
        <end position="303"/>
    </location>
</feature>
<dbReference type="EMBL" id="JAVXUO010001805">
    <property type="protein sequence ID" value="KAK2978963.1"/>
    <property type="molecule type" value="Genomic_DNA"/>
</dbReference>
<evidence type="ECO:0000256" key="2">
    <source>
        <dbReference type="ARBA" id="ARBA00022737"/>
    </source>
</evidence>
<comment type="similarity">
    <text evidence="1">Belongs to the PPR family. P subfamily.</text>
</comment>
<keyword evidence="2" id="KW-0677">Repeat</keyword>
<dbReference type="GO" id="GO:0031930">
    <property type="term" value="P:mitochondria-nucleus signaling pathway"/>
    <property type="evidence" value="ECO:0007669"/>
    <property type="project" value="TreeGrafter"/>
</dbReference>
<dbReference type="Pfam" id="PF01535">
    <property type="entry name" value="PPR"/>
    <property type="match status" value="2"/>
</dbReference>
<dbReference type="GO" id="GO:0010019">
    <property type="term" value="P:chloroplast-nucleus signaling pathway"/>
    <property type="evidence" value="ECO:0007669"/>
    <property type="project" value="TreeGrafter"/>
</dbReference>
<feature type="compositionally biased region" description="Low complexity" evidence="4">
    <location>
        <begin position="39"/>
        <end position="57"/>
    </location>
</feature>
<gene>
    <name evidence="5" type="ORF">RJ640_017527</name>
</gene>
<feature type="region of interest" description="Disordered" evidence="4">
    <location>
        <begin position="467"/>
        <end position="502"/>
    </location>
</feature>
<feature type="repeat" description="PPR" evidence="3">
    <location>
        <begin position="234"/>
        <end position="268"/>
    </location>
</feature>
<dbReference type="NCBIfam" id="TIGR00756">
    <property type="entry name" value="PPR"/>
    <property type="match status" value="10"/>
</dbReference>
<evidence type="ECO:0000256" key="1">
    <source>
        <dbReference type="ARBA" id="ARBA00007626"/>
    </source>
</evidence>
<dbReference type="Pfam" id="PF13812">
    <property type="entry name" value="PPR_3"/>
    <property type="match status" value="1"/>
</dbReference>
<dbReference type="GO" id="GO:0009507">
    <property type="term" value="C:chloroplast"/>
    <property type="evidence" value="ECO:0007669"/>
    <property type="project" value="TreeGrafter"/>
</dbReference>
<reference evidence="5" key="1">
    <citation type="submission" date="2022-12" db="EMBL/GenBank/DDBJ databases">
        <title>Draft genome assemblies for two species of Escallonia (Escalloniales).</title>
        <authorList>
            <person name="Chanderbali A."/>
            <person name="Dervinis C."/>
            <person name="Anghel I."/>
            <person name="Soltis D."/>
            <person name="Soltis P."/>
            <person name="Zapata F."/>
        </authorList>
    </citation>
    <scope>NUCLEOTIDE SEQUENCE</scope>
    <source>
        <strain evidence="5">UCBG92.1500</strain>
        <tissue evidence="5">Leaf</tissue>
    </source>
</reference>
<evidence type="ECO:0000256" key="3">
    <source>
        <dbReference type="PROSITE-ProRule" id="PRU00708"/>
    </source>
</evidence>
<comment type="caution">
    <text evidence="5">The sequence shown here is derived from an EMBL/GenBank/DDBJ whole genome shotgun (WGS) entry which is preliminary data.</text>
</comment>
<feature type="repeat" description="PPR" evidence="3">
    <location>
        <begin position="128"/>
        <end position="162"/>
    </location>
</feature>
<name>A0AA88QYL6_9ASTE</name>
<feature type="repeat" description="PPR" evidence="3">
    <location>
        <begin position="667"/>
        <end position="701"/>
    </location>
</feature>
<feature type="repeat" description="PPR" evidence="3">
    <location>
        <begin position="702"/>
        <end position="736"/>
    </location>
</feature>
<protein>
    <recommendedName>
        <fullName evidence="7">Pentatricopeptide repeat-containing protein</fullName>
    </recommendedName>
</protein>